<evidence type="ECO:0000256" key="5">
    <source>
        <dbReference type="ARBA" id="ARBA00022884"/>
    </source>
</evidence>
<evidence type="ECO:0000256" key="8">
    <source>
        <dbReference type="RuleBase" id="RU000383"/>
    </source>
</evidence>
<keyword evidence="5" id="KW-0694">RNA-binding</keyword>
<dbReference type="SUPFAM" id="SSF55666">
    <property type="entry name" value="Ribonuclease PH domain 2-like"/>
    <property type="match status" value="1"/>
</dbReference>
<dbReference type="GO" id="GO:0016075">
    <property type="term" value="P:rRNA catabolic process"/>
    <property type="evidence" value="ECO:0007669"/>
    <property type="project" value="TreeGrafter"/>
</dbReference>
<dbReference type="InterPro" id="IPR006671">
    <property type="entry name" value="Cyclin_N"/>
</dbReference>
<feature type="region of interest" description="Disordered" evidence="9">
    <location>
        <begin position="710"/>
        <end position="738"/>
    </location>
</feature>
<dbReference type="GO" id="GO:0071028">
    <property type="term" value="P:nuclear mRNA surveillance"/>
    <property type="evidence" value="ECO:0007669"/>
    <property type="project" value="TreeGrafter"/>
</dbReference>
<keyword evidence="4" id="KW-0963">Cytoplasm</keyword>
<dbReference type="GO" id="GO:0035925">
    <property type="term" value="F:mRNA 3'-UTR AU-rich region binding"/>
    <property type="evidence" value="ECO:0007669"/>
    <property type="project" value="TreeGrafter"/>
</dbReference>
<dbReference type="InterPro" id="IPR031658">
    <property type="entry name" value="Cyclin_C_2"/>
</dbReference>
<dbReference type="GO" id="GO:0034476">
    <property type="term" value="P:U5 snRNA 3'-end processing"/>
    <property type="evidence" value="ECO:0007669"/>
    <property type="project" value="TreeGrafter"/>
</dbReference>
<dbReference type="Proteomes" id="UP001219567">
    <property type="component" value="Chromosome 6"/>
</dbReference>
<dbReference type="AlphaFoldDB" id="A0AAJ5YV17"/>
<organism evidence="11 12">
    <name type="scientific">Malassezia yamatoensis</name>
    <dbReference type="NCBI Taxonomy" id="253288"/>
    <lineage>
        <taxon>Eukaryota</taxon>
        <taxon>Fungi</taxon>
        <taxon>Dikarya</taxon>
        <taxon>Basidiomycota</taxon>
        <taxon>Ustilaginomycotina</taxon>
        <taxon>Malasseziomycetes</taxon>
        <taxon>Malasseziales</taxon>
        <taxon>Malasseziaceae</taxon>
        <taxon>Malassezia</taxon>
    </lineage>
</organism>
<keyword evidence="12" id="KW-1185">Reference proteome</keyword>
<dbReference type="CDD" id="cd11368">
    <property type="entry name" value="RNase_PH_RRP45"/>
    <property type="match status" value="1"/>
</dbReference>
<proteinExistence type="inferred from homology"/>
<dbReference type="CDD" id="cd20524">
    <property type="entry name" value="CYCLIN_CCNH_rpt1"/>
    <property type="match status" value="1"/>
</dbReference>
<dbReference type="Pfam" id="PF01138">
    <property type="entry name" value="RNase_PH"/>
    <property type="match status" value="1"/>
</dbReference>
<dbReference type="GO" id="GO:0000176">
    <property type="term" value="C:nuclear exosome (RNase complex)"/>
    <property type="evidence" value="ECO:0007669"/>
    <property type="project" value="TreeGrafter"/>
</dbReference>
<dbReference type="InterPro" id="IPR036915">
    <property type="entry name" value="Cyclin-like_sf"/>
</dbReference>
<feature type="region of interest" description="Disordered" evidence="9">
    <location>
        <begin position="610"/>
        <end position="645"/>
    </location>
</feature>
<dbReference type="GO" id="GO:0034473">
    <property type="term" value="P:U1 snRNA 3'-end processing"/>
    <property type="evidence" value="ECO:0007669"/>
    <property type="project" value="TreeGrafter"/>
</dbReference>
<evidence type="ECO:0000256" key="3">
    <source>
        <dbReference type="ARBA" id="ARBA00006678"/>
    </source>
</evidence>
<dbReference type="GO" id="GO:0071038">
    <property type="term" value="P:TRAMP-dependent tRNA surveillance pathway"/>
    <property type="evidence" value="ECO:0007669"/>
    <property type="project" value="TreeGrafter"/>
</dbReference>
<comment type="similarity">
    <text evidence="8">Belongs to the cyclin family.</text>
</comment>
<evidence type="ECO:0000256" key="7">
    <source>
        <dbReference type="ARBA" id="ARBA00023242"/>
    </source>
</evidence>
<dbReference type="PANTHER" id="PTHR11097">
    <property type="entry name" value="EXOSOME COMPLEX EXONUCLEASE RIBOSOMAL RNA PROCESSING PROTEIN"/>
    <property type="match status" value="1"/>
</dbReference>
<gene>
    <name evidence="11" type="primary">RRP45</name>
    <name evidence="11" type="ORF">MYAM1_003523</name>
</gene>
<evidence type="ECO:0000313" key="11">
    <source>
        <dbReference type="EMBL" id="WFD00771.1"/>
    </source>
</evidence>
<dbReference type="Gene3D" id="1.10.472.10">
    <property type="entry name" value="Cyclin-like"/>
    <property type="match status" value="1"/>
</dbReference>
<dbReference type="InterPro" id="IPR036345">
    <property type="entry name" value="ExoRNase_PH_dom2_sf"/>
</dbReference>
<dbReference type="InterPro" id="IPR027408">
    <property type="entry name" value="PNPase/RNase_PH_dom_sf"/>
</dbReference>
<dbReference type="InterPro" id="IPR050590">
    <property type="entry name" value="Exosome_comp_Rrp42_subfam"/>
</dbReference>
<evidence type="ECO:0000256" key="6">
    <source>
        <dbReference type="ARBA" id="ARBA00023127"/>
    </source>
</evidence>
<accession>A0AAJ5YV17</accession>
<dbReference type="InterPro" id="IPR015847">
    <property type="entry name" value="ExoRNase_PH_dom2"/>
</dbReference>
<dbReference type="InterPro" id="IPR001247">
    <property type="entry name" value="ExoRNase_PH_dom1"/>
</dbReference>
<dbReference type="GO" id="GO:0071035">
    <property type="term" value="P:nuclear polyadenylation-dependent rRNA catabolic process"/>
    <property type="evidence" value="ECO:0007669"/>
    <property type="project" value="TreeGrafter"/>
</dbReference>
<dbReference type="PANTHER" id="PTHR11097:SF14">
    <property type="entry name" value="EXOSOME COMPLEX COMPONENT RRP45"/>
    <property type="match status" value="1"/>
</dbReference>
<protein>
    <submittedName>
        <fullName evidence="11">3'-5'-exoribonuclease</fullName>
    </submittedName>
</protein>
<dbReference type="Pfam" id="PF03725">
    <property type="entry name" value="RNase_PH_C"/>
    <property type="match status" value="1"/>
</dbReference>
<feature type="compositionally biased region" description="Basic and acidic residues" evidence="9">
    <location>
        <begin position="714"/>
        <end position="730"/>
    </location>
</feature>
<feature type="compositionally biased region" description="Low complexity" evidence="9">
    <location>
        <begin position="462"/>
        <end position="478"/>
    </location>
</feature>
<feature type="domain" description="Cyclin-like" evidence="10">
    <location>
        <begin position="385"/>
        <end position="496"/>
    </location>
</feature>
<comment type="similarity">
    <text evidence="3">Belongs to the RNase PH family.</text>
</comment>
<name>A0AAJ5YV17_9BASI</name>
<dbReference type="Pfam" id="PF16899">
    <property type="entry name" value="Cyclin_C_2"/>
    <property type="match status" value="1"/>
</dbReference>
<evidence type="ECO:0000259" key="10">
    <source>
        <dbReference type="SMART" id="SM00385"/>
    </source>
</evidence>
<keyword evidence="6 8" id="KW-0195">Cyclin</keyword>
<evidence type="ECO:0000256" key="4">
    <source>
        <dbReference type="ARBA" id="ARBA00022490"/>
    </source>
</evidence>
<dbReference type="SMART" id="SM00385">
    <property type="entry name" value="CYCLIN"/>
    <property type="match status" value="1"/>
</dbReference>
<dbReference type="GO" id="GO:0034475">
    <property type="term" value="P:U4 snRNA 3'-end processing"/>
    <property type="evidence" value="ECO:0007669"/>
    <property type="project" value="TreeGrafter"/>
</dbReference>
<feature type="region of interest" description="Disordered" evidence="9">
    <location>
        <begin position="454"/>
        <end position="478"/>
    </location>
</feature>
<evidence type="ECO:0000313" key="12">
    <source>
        <dbReference type="Proteomes" id="UP001219567"/>
    </source>
</evidence>
<evidence type="ECO:0000256" key="2">
    <source>
        <dbReference type="ARBA" id="ARBA00004496"/>
    </source>
</evidence>
<sequence>MPAGQLVAPSQSEEAFVLHALQSSALRVDGRRLAQSRPLNIRFGEQLGWCEVSLGKTIAIASIDASIVPPRDDRPYEGIININTDVTPMAGMEYDAGGVAGATESREREALFDRMMERALRYTEAIDREALCIVAGKKVWCITLTMHLLSDEGAAIDVAVLASMIALRHFRRPDVTIADGEVIVHSTEERVPVPLACHHMPLSVTFAVFLLRPGNEKDRSLLLSQSRSIDSQDVMENDDGVSEIPVAVLDPSLLEQSLAHTSITFILNAQREVCVLDKAGGAPLPYQTILTLLNDAAKHISHLVDIVENDATKVSVPPYGPRPNFLQSSQARHWMFSPEELDKMRRETHEHVQASFNAYRENSANTPPKLLSLEDEMAIIRFYLLRIGRLVRAFHLPSLVESTAMTFMKRFYLRNSCMQFHPKLIVLTSIYLASKAENYPLSLTHFCAQVKEGGSGKQNTNSASPAPAGSSESHPSAARGDVSESIIKDLEFGMVQSLNFELGVHGAHRALYGLILDFQTLEPTISREDFMTYAAAVQSFLQAARLTDAEFTYASPHIALAACYMCKVSGKTGAVSGKELVEKWIQSKYKIAAQVRLEQRNERQIWRKKRDTLKESQASASTKKEQEPSSTSSNTSSDYDESELDSHGNLLPYTDLITILNTISTQILQLAPNTPASGPLKPDVNLEQARKIDLVLRECLALYESSEWSLTRKRSQENNDNPSKRQRTDAAVDSDEDW</sequence>
<dbReference type="InterPro" id="IPR033100">
    <property type="entry name" value="Rrp45"/>
</dbReference>
<dbReference type="SUPFAM" id="SSF54211">
    <property type="entry name" value="Ribosomal protein S5 domain 2-like"/>
    <property type="match status" value="1"/>
</dbReference>
<dbReference type="InterPro" id="IPR013763">
    <property type="entry name" value="Cyclin-like_dom"/>
</dbReference>
<comment type="subcellular location">
    <subcellularLocation>
        <location evidence="2">Cytoplasm</location>
    </subcellularLocation>
    <subcellularLocation>
        <location evidence="1">Nucleus</location>
    </subcellularLocation>
</comment>
<dbReference type="Gene3D" id="3.30.230.70">
    <property type="entry name" value="GHMP Kinase, N-terminal domain"/>
    <property type="match status" value="1"/>
</dbReference>
<evidence type="ECO:0000256" key="1">
    <source>
        <dbReference type="ARBA" id="ARBA00004123"/>
    </source>
</evidence>
<dbReference type="Pfam" id="PF00134">
    <property type="entry name" value="Cyclin_N"/>
    <property type="match status" value="1"/>
</dbReference>
<keyword evidence="7" id="KW-0539">Nucleus</keyword>
<dbReference type="SUPFAM" id="SSF47954">
    <property type="entry name" value="Cyclin-like"/>
    <property type="match status" value="2"/>
</dbReference>
<evidence type="ECO:0000256" key="9">
    <source>
        <dbReference type="SAM" id="MobiDB-lite"/>
    </source>
</evidence>
<reference evidence="11 12" key="1">
    <citation type="submission" date="2023-03" db="EMBL/GenBank/DDBJ databases">
        <title>Mating type loci evolution in Malassezia.</title>
        <authorList>
            <person name="Coelho M.A."/>
        </authorList>
    </citation>
    <scope>NUCLEOTIDE SEQUENCE [LARGE SCALE GENOMIC DNA]</scope>
    <source>
        <strain evidence="11 12">CBS 9725</strain>
    </source>
</reference>
<dbReference type="InterPro" id="IPR020568">
    <property type="entry name" value="Ribosomal_Su5_D2-typ_SF"/>
</dbReference>
<dbReference type="GO" id="GO:0000177">
    <property type="term" value="C:cytoplasmic exosome (RNase complex)"/>
    <property type="evidence" value="ECO:0007669"/>
    <property type="project" value="TreeGrafter"/>
</dbReference>
<dbReference type="EMBL" id="CP119948">
    <property type="protein sequence ID" value="WFD00771.1"/>
    <property type="molecule type" value="Genomic_DNA"/>
</dbReference>
<dbReference type="GO" id="GO:0000467">
    <property type="term" value="P:exonucleolytic trimming to generate mature 3'-end of 5.8S rRNA from tricistronic rRNA transcript (SSU-rRNA, 5.8S rRNA, LSU-rRNA)"/>
    <property type="evidence" value="ECO:0007669"/>
    <property type="project" value="TreeGrafter"/>
</dbReference>